<feature type="transmembrane region" description="Helical" evidence="1">
    <location>
        <begin position="21"/>
        <end position="50"/>
    </location>
</feature>
<feature type="transmembrane region" description="Helical" evidence="1">
    <location>
        <begin position="140"/>
        <end position="160"/>
    </location>
</feature>
<keyword evidence="3" id="KW-1185">Reference proteome</keyword>
<feature type="transmembrane region" description="Helical" evidence="1">
    <location>
        <begin position="62"/>
        <end position="80"/>
    </location>
</feature>
<feature type="transmembrane region" description="Helical" evidence="1">
    <location>
        <begin position="165"/>
        <end position="183"/>
    </location>
</feature>
<sequence>MLKKFITLEWKSFKRSASFKANMVLKVFMVLGALYFIAMFLLLGFGSYFILEKFELEPFPTVNRFLIYYLILDLIIRFFLQKMPVMNVRQLLTLPIFKKTIVRYTLGKTIMSYFNWLHLFFLLPFSVVLIQQGFDVVGVLAWFCSVFALIFFNNFINILINNRDWLLYTIGGILITTVGLHYYEVIDPTLYTGPVFQTLYSQPYSMLLPLLMLAVAMWLTYRFFFNHLYLDSGLSIKQQDATTEQLTWLDRFGLMGTFLKNDIKLLRRNKRSKTTLFISVLFIFYGLLFFTGAVEAYEGPVWRIFAGLFVTGGFLFTFGQFVPSWDSAYYPLMMSQNIRYRDYLNSKWWLMVVATTVTTLLSSFYLYFGWEVYLAIIVGAIYNVGVNAHVVLWAGAYVKTPIDLTQNKNVFGDKQAFNIKSMLLALPKLLLPMIFYAIGHYAHSPEAGYLIVALTGVLGFAFKEKVFSIIENIYKTEKYKTIAAYSESK</sequence>
<dbReference type="RefSeq" id="WP_188439318.1">
    <property type="nucleotide sequence ID" value="NZ_BMGK01000002.1"/>
</dbReference>
<accession>A0A8J2Y852</accession>
<dbReference type="AlphaFoldDB" id="A0A8J2Y852"/>
<keyword evidence="1" id="KW-1133">Transmembrane helix</keyword>
<dbReference type="Proteomes" id="UP000652231">
    <property type="component" value="Unassembled WGS sequence"/>
</dbReference>
<evidence type="ECO:0000256" key="1">
    <source>
        <dbReference type="SAM" id="Phobius"/>
    </source>
</evidence>
<keyword evidence="1" id="KW-0472">Membrane</keyword>
<feature type="transmembrane region" description="Helical" evidence="1">
    <location>
        <begin position="373"/>
        <end position="398"/>
    </location>
</feature>
<evidence type="ECO:0000313" key="3">
    <source>
        <dbReference type="Proteomes" id="UP000652231"/>
    </source>
</evidence>
<name>A0A8J2Y852_9FLAO</name>
<evidence type="ECO:0000313" key="2">
    <source>
        <dbReference type="EMBL" id="GGD84661.1"/>
    </source>
</evidence>
<feature type="transmembrane region" description="Helical" evidence="1">
    <location>
        <begin position="419"/>
        <end position="441"/>
    </location>
</feature>
<feature type="transmembrane region" description="Helical" evidence="1">
    <location>
        <begin position="113"/>
        <end position="134"/>
    </location>
</feature>
<proteinExistence type="predicted"/>
<feature type="transmembrane region" description="Helical" evidence="1">
    <location>
        <begin position="274"/>
        <end position="294"/>
    </location>
</feature>
<dbReference type="Pfam" id="PF18940">
    <property type="entry name" value="DUF5687"/>
    <property type="match status" value="1"/>
</dbReference>
<feature type="transmembrane region" description="Helical" evidence="1">
    <location>
        <begin position="203"/>
        <end position="224"/>
    </location>
</feature>
<reference evidence="2" key="2">
    <citation type="submission" date="2020-09" db="EMBL/GenBank/DDBJ databases">
        <authorList>
            <person name="Sun Q."/>
            <person name="Zhou Y."/>
        </authorList>
    </citation>
    <scope>NUCLEOTIDE SEQUENCE</scope>
    <source>
        <strain evidence="2">CGMCC 1.12924</strain>
    </source>
</reference>
<reference evidence="2" key="1">
    <citation type="journal article" date="2014" name="Int. J. Syst. Evol. Microbiol.">
        <title>Complete genome sequence of Corynebacterium casei LMG S-19264T (=DSM 44701T), isolated from a smear-ripened cheese.</title>
        <authorList>
            <consortium name="US DOE Joint Genome Institute (JGI-PGF)"/>
            <person name="Walter F."/>
            <person name="Albersmeier A."/>
            <person name="Kalinowski J."/>
            <person name="Ruckert C."/>
        </authorList>
    </citation>
    <scope>NUCLEOTIDE SEQUENCE</scope>
    <source>
        <strain evidence="2">CGMCC 1.12924</strain>
    </source>
</reference>
<organism evidence="2 3">
    <name type="scientific">Planktosalinus lacus</name>
    <dbReference type="NCBI Taxonomy" id="1526573"/>
    <lineage>
        <taxon>Bacteria</taxon>
        <taxon>Pseudomonadati</taxon>
        <taxon>Bacteroidota</taxon>
        <taxon>Flavobacteriia</taxon>
        <taxon>Flavobacteriales</taxon>
        <taxon>Flavobacteriaceae</taxon>
        <taxon>Planktosalinus</taxon>
    </lineage>
</organism>
<dbReference type="EMBL" id="BMGK01000002">
    <property type="protein sequence ID" value="GGD84661.1"/>
    <property type="molecule type" value="Genomic_DNA"/>
</dbReference>
<feature type="transmembrane region" description="Helical" evidence="1">
    <location>
        <begin position="447"/>
        <end position="462"/>
    </location>
</feature>
<gene>
    <name evidence="2" type="ORF">GCM10011312_05860</name>
</gene>
<keyword evidence="1" id="KW-0812">Transmembrane</keyword>
<dbReference type="InterPro" id="IPR043742">
    <property type="entry name" value="DUF5687"/>
</dbReference>
<feature type="transmembrane region" description="Helical" evidence="1">
    <location>
        <begin position="300"/>
        <end position="325"/>
    </location>
</feature>
<feature type="transmembrane region" description="Helical" evidence="1">
    <location>
        <begin position="346"/>
        <end position="367"/>
    </location>
</feature>
<protein>
    <submittedName>
        <fullName evidence="2">Uncharacterized protein</fullName>
    </submittedName>
</protein>
<comment type="caution">
    <text evidence="2">The sequence shown here is derived from an EMBL/GenBank/DDBJ whole genome shotgun (WGS) entry which is preliminary data.</text>
</comment>